<dbReference type="AlphaFoldDB" id="E3RYV0"/>
<protein>
    <recommendedName>
        <fullName evidence="1">Endonuclease/exonuclease/phosphatase domain-containing protein</fullName>
    </recommendedName>
</protein>
<accession>E3RYV0</accession>
<reference evidence="2 3" key="1">
    <citation type="journal article" date="2010" name="Genome Biol.">
        <title>A first genome assembly of the barley fungal pathogen Pyrenophora teres f. teres.</title>
        <authorList>
            <person name="Ellwood S.R."/>
            <person name="Liu Z."/>
            <person name="Syme R.A."/>
            <person name="Lai Z."/>
            <person name="Hane J.K."/>
            <person name="Keiper F."/>
            <person name="Moffat C.S."/>
            <person name="Oliver R.P."/>
            <person name="Friesen T.L."/>
        </authorList>
    </citation>
    <scope>NUCLEOTIDE SEQUENCE [LARGE SCALE GENOMIC DNA]</scope>
    <source>
        <strain evidence="2 3">0-1</strain>
    </source>
</reference>
<evidence type="ECO:0000313" key="2">
    <source>
        <dbReference type="EMBL" id="EFQ89099.1"/>
    </source>
</evidence>
<proteinExistence type="predicted"/>
<feature type="non-terminal residue" evidence="2">
    <location>
        <position position="1"/>
    </location>
</feature>
<sequence length="96" mass="10775">LPPNSILVLDSNEHHPLWDPLCPTTSQGAQPFIDWIEEQDLELLNTPGVGTFFRPHLSRETVLDLSLVTLDLASKATDWQTIPETGLDYYGLLFSI</sequence>
<organism evidence="3">
    <name type="scientific">Pyrenophora teres f. teres (strain 0-1)</name>
    <name type="common">Barley net blotch fungus</name>
    <name type="synonym">Drechslera teres f. teres</name>
    <dbReference type="NCBI Taxonomy" id="861557"/>
    <lineage>
        <taxon>Eukaryota</taxon>
        <taxon>Fungi</taxon>
        <taxon>Dikarya</taxon>
        <taxon>Ascomycota</taxon>
        <taxon>Pezizomycotina</taxon>
        <taxon>Dothideomycetes</taxon>
        <taxon>Pleosporomycetidae</taxon>
        <taxon>Pleosporales</taxon>
        <taxon>Pleosporineae</taxon>
        <taxon>Pleosporaceae</taxon>
        <taxon>Pyrenophora</taxon>
    </lineage>
</organism>
<keyword evidence="3" id="KW-1185">Reference proteome</keyword>
<dbReference type="Pfam" id="PF14529">
    <property type="entry name" value="Exo_endo_phos_2"/>
    <property type="match status" value="1"/>
</dbReference>
<gene>
    <name evidence="2" type="ORF">PTT_14765</name>
</gene>
<dbReference type="InterPro" id="IPR036691">
    <property type="entry name" value="Endo/exonu/phosph_ase_sf"/>
</dbReference>
<dbReference type="Proteomes" id="UP000001067">
    <property type="component" value="Unassembled WGS sequence"/>
</dbReference>
<dbReference type="KEGG" id="pte:PTT_14765"/>
<dbReference type="STRING" id="861557.E3RYV0"/>
<evidence type="ECO:0000313" key="3">
    <source>
        <dbReference type="Proteomes" id="UP000001067"/>
    </source>
</evidence>
<dbReference type="HOGENOM" id="CLU_184141_0_0_1"/>
<dbReference type="EMBL" id="GL535970">
    <property type="protein sequence ID" value="EFQ89099.1"/>
    <property type="molecule type" value="Genomic_DNA"/>
</dbReference>
<dbReference type="GO" id="GO:0003824">
    <property type="term" value="F:catalytic activity"/>
    <property type="evidence" value="ECO:0007669"/>
    <property type="project" value="InterPro"/>
</dbReference>
<dbReference type="SUPFAM" id="SSF56219">
    <property type="entry name" value="DNase I-like"/>
    <property type="match status" value="1"/>
</dbReference>
<feature type="domain" description="Endonuclease/exonuclease/phosphatase" evidence="1">
    <location>
        <begin position="4"/>
        <end position="88"/>
    </location>
</feature>
<dbReference type="OrthoDB" id="3689599at2759"/>
<dbReference type="Gene3D" id="3.60.10.10">
    <property type="entry name" value="Endonuclease/exonuclease/phosphatase"/>
    <property type="match status" value="1"/>
</dbReference>
<evidence type="ECO:0000259" key="1">
    <source>
        <dbReference type="Pfam" id="PF14529"/>
    </source>
</evidence>
<name>E3RYV0_PYRTT</name>
<dbReference type="InterPro" id="IPR005135">
    <property type="entry name" value="Endo/exonuclease/phosphatase"/>
</dbReference>